<accession>A0A382KVD3</accession>
<dbReference type="GO" id="GO:0097506">
    <property type="term" value="F:deaminated base DNA N-glycosylase activity"/>
    <property type="evidence" value="ECO:0007669"/>
    <property type="project" value="UniProtKB-ARBA"/>
</dbReference>
<evidence type="ECO:0000256" key="1">
    <source>
        <dbReference type="ARBA" id="ARBA00022485"/>
    </source>
</evidence>
<keyword evidence="7" id="KW-0234">DNA repair</keyword>
<evidence type="ECO:0000313" key="10">
    <source>
        <dbReference type="EMBL" id="SVC28578.1"/>
    </source>
</evidence>
<dbReference type="GO" id="GO:0006281">
    <property type="term" value="P:DNA repair"/>
    <property type="evidence" value="ECO:0007669"/>
    <property type="project" value="UniProtKB-KW"/>
</dbReference>
<keyword evidence="4" id="KW-0378">Hydrolase</keyword>
<evidence type="ECO:0000256" key="7">
    <source>
        <dbReference type="ARBA" id="ARBA00023204"/>
    </source>
</evidence>
<evidence type="ECO:0000256" key="2">
    <source>
        <dbReference type="ARBA" id="ARBA00022723"/>
    </source>
</evidence>
<dbReference type="PANTHER" id="PTHR33693:SF3">
    <property type="entry name" value="TYPE-5 URACIL-DNA GLYCOSYLASE"/>
    <property type="match status" value="1"/>
</dbReference>
<name>A0A382KVD3_9ZZZZ</name>
<gene>
    <name evidence="10" type="ORF">METZ01_LOCUS281432</name>
</gene>
<keyword evidence="3" id="KW-0227">DNA damage</keyword>
<evidence type="ECO:0000256" key="6">
    <source>
        <dbReference type="ARBA" id="ARBA00023014"/>
    </source>
</evidence>
<feature type="region of interest" description="Disordered" evidence="8">
    <location>
        <begin position="1"/>
        <end position="31"/>
    </location>
</feature>
<feature type="non-terminal residue" evidence="10">
    <location>
        <position position="1"/>
    </location>
</feature>
<keyword evidence="2" id="KW-0479">Metal-binding</keyword>
<protein>
    <recommendedName>
        <fullName evidence="9">Uracil-DNA glycosylase-like domain-containing protein</fullName>
    </recommendedName>
</protein>
<dbReference type="GO" id="GO:0046872">
    <property type="term" value="F:metal ion binding"/>
    <property type="evidence" value="ECO:0007669"/>
    <property type="project" value="UniProtKB-KW"/>
</dbReference>
<keyword evidence="6" id="KW-0411">Iron-sulfur</keyword>
<feature type="non-terminal residue" evidence="10">
    <location>
        <position position="146"/>
    </location>
</feature>
<evidence type="ECO:0000256" key="5">
    <source>
        <dbReference type="ARBA" id="ARBA00023004"/>
    </source>
</evidence>
<evidence type="ECO:0000259" key="9">
    <source>
        <dbReference type="Pfam" id="PF03167"/>
    </source>
</evidence>
<proteinExistence type="predicted"/>
<dbReference type="InterPro" id="IPR036895">
    <property type="entry name" value="Uracil-DNA_glycosylase-like_sf"/>
</dbReference>
<dbReference type="PANTHER" id="PTHR33693">
    <property type="entry name" value="TYPE-5 URACIL-DNA GLYCOSYLASE"/>
    <property type="match status" value="1"/>
</dbReference>
<dbReference type="GO" id="GO:0051539">
    <property type="term" value="F:4 iron, 4 sulfur cluster binding"/>
    <property type="evidence" value="ECO:0007669"/>
    <property type="project" value="UniProtKB-KW"/>
</dbReference>
<keyword evidence="1" id="KW-0004">4Fe-4S</keyword>
<dbReference type="SUPFAM" id="SSF52141">
    <property type="entry name" value="Uracil-DNA glycosylase-like"/>
    <property type="match status" value="1"/>
</dbReference>
<dbReference type="AlphaFoldDB" id="A0A382KVD3"/>
<dbReference type="EMBL" id="UINC01083149">
    <property type="protein sequence ID" value="SVC28578.1"/>
    <property type="molecule type" value="Genomic_DNA"/>
</dbReference>
<sequence>VVKFTGCDEQQQEKKSLMAKSRSKRAKNDQFPPESWYDPNCRECPRLARFLDVTKTEFPDYFCAPVPSFGDPNARLLIVGLAPGKHGANASGRPFTGDHAGRLLYETLHRYGLSSTSVSISNCVRLLLFDCRITNAVKCLPPGNKP</sequence>
<organism evidence="10">
    <name type="scientific">marine metagenome</name>
    <dbReference type="NCBI Taxonomy" id="408172"/>
    <lineage>
        <taxon>unclassified sequences</taxon>
        <taxon>metagenomes</taxon>
        <taxon>ecological metagenomes</taxon>
    </lineage>
</organism>
<keyword evidence="5" id="KW-0408">Iron</keyword>
<dbReference type="Pfam" id="PF03167">
    <property type="entry name" value="UDG"/>
    <property type="match status" value="1"/>
</dbReference>
<evidence type="ECO:0000256" key="8">
    <source>
        <dbReference type="SAM" id="MobiDB-lite"/>
    </source>
</evidence>
<dbReference type="InterPro" id="IPR005122">
    <property type="entry name" value="Uracil-DNA_glycosylase-like"/>
</dbReference>
<dbReference type="InterPro" id="IPR051536">
    <property type="entry name" value="UDG_Type-4/5"/>
</dbReference>
<evidence type="ECO:0000256" key="3">
    <source>
        <dbReference type="ARBA" id="ARBA00022763"/>
    </source>
</evidence>
<evidence type="ECO:0000256" key="4">
    <source>
        <dbReference type="ARBA" id="ARBA00022801"/>
    </source>
</evidence>
<dbReference type="Gene3D" id="3.40.470.10">
    <property type="entry name" value="Uracil-DNA glycosylase-like domain"/>
    <property type="match status" value="1"/>
</dbReference>
<reference evidence="10" key="1">
    <citation type="submission" date="2018-05" db="EMBL/GenBank/DDBJ databases">
        <authorList>
            <person name="Lanie J.A."/>
            <person name="Ng W.-L."/>
            <person name="Kazmierczak K.M."/>
            <person name="Andrzejewski T.M."/>
            <person name="Davidsen T.M."/>
            <person name="Wayne K.J."/>
            <person name="Tettelin H."/>
            <person name="Glass J.I."/>
            <person name="Rusch D."/>
            <person name="Podicherti R."/>
            <person name="Tsui H.-C.T."/>
            <person name="Winkler M.E."/>
        </authorList>
    </citation>
    <scope>NUCLEOTIDE SEQUENCE</scope>
</reference>
<feature type="domain" description="Uracil-DNA glycosylase-like" evidence="9">
    <location>
        <begin position="67"/>
        <end position="146"/>
    </location>
</feature>